<dbReference type="PANTHER" id="PTHR43689:SF8">
    <property type="entry name" value="ALPHA_BETA-HYDROLASES SUPERFAMILY PROTEIN"/>
    <property type="match status" value="1"/>
</dbReference>
<evidence type="ECO:0000313" key="2">
    <source>
        <dbReference type="EMBL" id="GAA3391465.1"/>
    </source>
</evidence>
<dbReference type="PANTHER" id="PTHR43689">
    <property type="entry name" value="HYDROLASE"/>
    <property type="match status" value="1"/>
</dbReference>
<keyword evidence="3" id="KW-1185">Reference proteome</keyword>
<name>A0ABP6T2F5_9ACTN</name>
<dbReference type="EMBL" id="BAAAYN010000032">
    <property type="protein sequence ID" value="GAA3391465.1"/>
    <property type="molecule type" value="Genomic_DNA"/>
</dbReference>
<evidence type="ECO:0000313" key="3">
    <source>
        <dbReference type="Proteomes" id="UP001501676"/>
    </source>
</evidence>
<dbReference type="Proteomes" id="UP001501676">
    <property type="component" value="Unassembled WGS sequence"/>
</dbReference>
<dbReference type="RefSeq" id="WP_345730596.1">
    <property type="nucleotide sequence ID" value="NZ_BAAAYN010000032.1"/>
</dbReference>
<comment type="caution">
    <text evidence="2">The sequence shown here is derived from an EMBL/GenBank/DDBJ whole genome shotgun (WGS) entry which is preliminary data.</text>
</comment>
<gene>
    <name evidence="2" type="ORF">GCM10020369_49540</name>
</gene>
<dbReference type="Pfam" id="PF12697">
    <property type="entry name" value="Abhydrolase_6"/>
    <property type="match status" value="1"/>
</dbReference>
<organism evidence="2 3">
    <name type="scientific">Cryptosporangium minutisporangium</name>
    <dbReference type="NCBI Taxonomy" id="113569"/>
    <lineage>
        <taxon>Bacteria</taxon>
        <taxon>Bacillati</taxon>
        <taxon>Actinomycetota</taxon>
        <taxon>Actinomycetes</taxon>
        <taxon>Cryptosporangiales</taxon>
        <taxon>Cryptosporangiaceae</taxon>
        <taxon>Cryptosporangium</taxon>
    </lineage>
</organism>
<dbReference type="Gene3D" id="3.40.50.1820">
    <property type="entry name" value="alpha/beta hydrolase"/>
    <property type="match status" value="1"/>
</dbReference>
<sequence>MSVLLVHGAGSSIDHNFRRIGWIDLLEAAGRTVIGYHLPGHGDGPPPDQARGEEIVDDLVRRLEGVGPVDAVGFSAGAQLLAATASRDPSRFRRLVLLGVGNGVLRPNPAGPLRLAAALADEDEDGGVGRLFRRMARSAGNDVDDVRRYLEIPKPAVDPDALAKVDAKVLVLLGDRDFNAPADDLAAAFGQAALRVLPGVDHFGLASDVRCLDAVLAFLDTPDGGD</sequence>
<proteinExistence type="predicted"/>
<protein>
    <recommendedName>
        <fullName evidence="1">AB hydrolase-1 domain-containing protein</fullName>
    </recommendedName>
</protein>
<dbReference type="InterPro" id="IPR000073">
    <property type="entry name" value="AB_hydrolase_1"/>
</dbReference>
<dbReference type="SUPFAM" id="SSF53474">
    <property type="entry name" value="alpha/beta-Hydrolases"/>
    <property type="match status" value="1"/>
</dbReference>
<reference evidence="3" key="1">
    <citation type="journal article" date="2019" name="Int. J. Syst. Evol. Microbiol.">
        <title>The Global Catalogue of Microorganisms (GCM) 10K type strain sequencing project: providing services to taxonomists for standard genome sequencing and annotation.</title>
        <authorList>
            <consortium name="The Broad Institute Genomics Platform"/>
            <consortium name="The Broad Institute Genome Sequencing Center for Infectious Disease"/>
            <person name="Wu L."/>
            <person name="Ma J."/>
        </authorList>
    </citation>
    <scope>NUCLEOTIDE SEQUENCE [LARGE SCALE GENOMIC DNA]</scope>
    <source>
        <strain evidence="3">JCM 9458</strain>
    </source>
</reference>
<evidence type="ECO:0000259" key="1">
    <source>
        <dbReference type="Pfam" id="PF12697"/>
    </source>
</evidence>
<feature type="domain" description="AB hydrolase-1" evidence="1">
    <location>
        <begin position="3"/>
        <end position="206"/>
    </location>
</feature>
<accession>A0ABP6T2F5</accession>
<dbReference type="InterPro" id="IPR029058">
    <property type="entry name" value="AB_hydrolase_fold"/>
</dbReference>